<accession>A0AAV1T867</accession>
<dbReference type="AlphaFoldDB" id="A0AAV1T867"/>
<feature type="compositionally biased region" description="Low complexity" evidence="1">
    <location>
        <begin position="175"/>
        <end position="194"/>
    </location>
</feature>
<gene>
    <name evidence="2" type="ORF">PM001_LOCUS2508</name>
</gene>
<feature type="region of interest" description="Disordered" evidence="1">
    <location>
        <begin position="260"/>
        <end position="288"/>
    </location>
</feature>
<name>A0AAV1T867_9STRA</name>
<dbReference type="Proteomes" id="UP001162060">
    <property type="component" value="Unassembled WGS sequence"/>
</dbReference>
<comment type="caution">
    <text evidence="2">The sequence shown here is derived from an EMBL/GenBank/DDBJ whole genome shotgun (WGS) entry which is preliminary data.</text>
</comment>
<evidence type="ECO:0000313" key="2">
    <source>
        <dbReference type="EMBL" id="CAK7902404.1"/>
    </source>
</evidence>
<evidence type="ECO:0000256" key="1">
    <source>
        <dbReference type="SAM" id="MobiDB-lite"/>
    </source>
</evidence>
<feature type="region of interest" description="Disordered" evidence="1">
    <location>
        <begin position="1"/>
        <end position="26"/>
    </location>
</feature>
<feature type="region of interest" description="Disordered" evidence="1">
    <location>
        <begin position="175"/>
        <end position="239"/>
    </location>
</feature>
<dbReference type="EMBL" id="CAKLBY020000024">
    <property type="protein sequence ID" value="CAK7902404.1"/>
    <property type="molecule type" value="Genomic_DNA"/>
</dbReference>
<sequence length="462" mass="47348">MWGGNLGEVGRNTRSNQLPWERGAPSGLCRPVMSGARLWGDTASTGGSWRGSTGSVWATVAVALTAPAVGLRSPAADAVAAEVSRRLAHARAWFAAASLDTKGVPHAQPAEKRSRKEMRRCRESLCRLSEAKLEAVYVHSVHVKRCALWAYTARTEAGSALAVDGQSAECLGPASTSSSSSCSACSRGSSSASSLKRRRLPPRRSTRGGDVRSDGWLPATSRTGQPPWGRQRSWQEPVQDPQAAWYQPCRVCSHRFGGRAQQDNSLPQGIGASHPARSGSMGVCQPSRSSQGAAAATAVYPARAGSSVATCPSRSSSLEEEAASSSIEEAVSSSGAPPSLFSLSLWVAGALKAPSARAVAATSADPSCTRSCSMCAALPGLAATIAGPRAAAGASGASGRAGGTVAHASGPGGCLWAPGEPMLCRCPCWTRSGSMLAALPGPTSSLAVSWAAPTSGRALRNV</sequence>
<organism evidence="2 3">
    <name type="scientific">Peronospora matthiolae</name>
    <dbReference type="NCBI Taxonomy" id="2874970"/>
    <lineage>
        <taxon>Eukaryota</taxon>
        <taxon>Sar</taxon>
        <taxon>Stramenopiles</taxon>
        <taxon>Oomycota</taxon>
        <taxon>Peronosporomycetes</taxon>
        <taxon>Peronosporales</taxon>
        <taxon>Peronosporaceae</taxon>
        <taxon>Peronospora</taxon>
    </lineage>
</organism>
<protein>
    <submittedName>
        <fullName evidence="2">Uncharacterized protein</fullName>
    </submittedName>
</protein>
<reference evidence="2" key="1">
    <citation type="submission" date="2024-01" db="EMBL/GenBank/DDBJ databases">
        <authorList>
            <person name="Webb A."/>
        </authorList>
    </citation>
    <scope>NUCLEOTIDE SEQUENCE</scope>
    <source>
        <strain evidence="2">Pm1</strain>
    </source>
</reference>
<evidence type="ECO:0000313" key="3">
    <source>
        <dbReference type="Proteomes" id="UP001162060"/>
    </source>
</evidence>
<feature type="compositionally biased region" description="Basic residues" evidence="1">
    <location>
        <begin position="195"/>
        <end position="206"/>
    </location>
</feature>
<proteinExistence type="predicted"/>